<proteinExistence type="predicted"/>
<name>A0A5C5ZU69_9BACT</name>
<sequence>MTDEMRIETAAHPGEAVPVVDEKGQASFFLVPEARLSHLEAVAGEESEATLGRLRSLVAEGDAADDLEADRVHADLLKRAQQIDARSA</sequence>
<evidence type="ECO:0000313" key="2">
    <source>
        <dbReference type="Proteomes" id="UP000315440"/>
    </source>
</evidence>
<organism evidence="1 2">
    <name type="scientific">Pseudobythopirellula maris</name>
    <dbReference type="NCBI Taxonomy" id="2527991"/>
    <lineage>
        <taxon>Bacteria</taxon>
        <taxon>Pseudomonadati</taxon>
        <taxon>Planctomycetota</taxon>
        <taxon>Planctomycetia</taxon>
        <taxon>Pirellulales</taxon>
        <taxon>Lacipirellulaceae</taxon>
        <taxon>Pseudobythopirellula</taxon>
    </lineage>
</organism>
<dbReference type="Proteomes" id="UP000315440">
    <property type="component" value="Unassembled WGS sequence"/>
</dbReference>
<evidence type="ECO:0000313" key="1">
    <source>
        <dbReference type="EMBL" id="TWT89683.1"/>
    </source>
</evidence>
<reference evidence="1 2" key="1">
    <citation type="submission" date="2019-02" db="EMBL/GenBank/DDBJ databases">
        <title>Deep-cultivation of Planctomycetes and their phenomic and genomic characterization uncovers novel biology.</title>
        <authorList>
            <person name="Wiegand S."/>
            <person name="Jogler M."/>
            <person name="Boedeker C."/>
            <person name="Pinto D."/>
            <person name="Vollmers J."/>
            <person name="Rivas-Marin E."/>
            <person name="Kohn T."/>
            <person name="Peeters S.H."/>
            <person name="Heuer A."/>
            <person name="Rast P."/>
            <person name="Oberbeckmann S."/>
            <person name="Bunk B."/>
            <person name="Jeske O."/>
            <person name="Meyerdierks A."/>
            <person name="Storesund J.E."/>
            <person name="Kallscheuer N."/>
            <person name="Luecker S."/>
            <person name="Lage O.M."/>
            <person name="Pohl T."/>
            <person name="Merkel B.J."/>
            <person name="Hornburger P."/>
            <person name="Mueller R.-W."/>
            <person name="Bruemmer F."/>
            <person name="Labrenz M."/>
            <person name="Spormann A.M."/>
            <person name="Op Den Camp H."/>
            <person name="Overmann J."/>
            <person name="Amann R."/>
            <person name="Jetten M.S.M."/>
            <person name="Mascher T."/>
            <person name="Medema M.H."/>
            <person name="Devos D.P."/>
            <person name="Kaster A.-K."/>
            <person name="Ovreas L."/>
            <person name="Rohde M."/>
            <person name="Galperin M.Y."/>
            <person name="Jogler C."/>
        </authorList>
    </citation>
    <scope>NUCLEOTIDE SEQUENCE [LARGE SCALE GENOMIC DNA]</scope>
    <source>
        <strain evidence="1 2">Mal64</strain>
    </source>
</reference>
<accession>A0A5C5ZU69</accession>
<gene>
    <name evidence="1" type="ORF">Mal64_00620</name>
</gene>
<comment type="caution">
    <text evidence="1">The sequence shown here is derived from an EMBL/GenBank/DDBJ whole genome shotgun (WGS) entry which is preliminary data.</text>
</comment>
<keyword evidence="2" id="KW-1185">Reference proteome</keyword>
<dbReference type="EMBL" id="SJPQ01000001">
    <property type="protein sequence ID" value="TWT89683.1"/>
    <property type="molecule type" value="Genomic_DNA"/>
</dbReference>
<dbReference type="AlphaFoldDB" id="A0A5C5ZU69"/>
<protein>
    <submittedName>
        <fullName evidence="1">Uncharacterized protein</fullName>
    </submittedName>
</protein>